<feature type="region of interest" description="Disordered" evidence="1">
    <location>
        <begin position="38"/>
        <end position="67"/>
    </location>
</feature>
<evidence type="ECO:0000256" key="1">
    <source>
        <dbReference type="SAM" id="MobiDB-lite"/>
    </source>
</evidence>
<geneLocation type="plasmid" evidence="3">
    <name>unnamed6</name>
</geneLocation>
<dbReference type="EMBL" id="CP157966">
    <property type="protein sequence ID" value="XBT98176.1"/>
    <property type="molecule type" value="Genomic_DNA"/>
</dbReference>
<reference evidence="3" key="1">
    <citation type="submission" date="2024-06" db="EMBL/GenBank/DDBJ databases">
        <authorList>
            <person name="Li T."/>
            <person name="Gao R."/>
        </authorList>
    </citation>
    <scope>NUCLEOTIDE SEQUENCE</scope>
    <source>
        <strain evidence="3">ZPR3</strain>
        <plasmid evidence="3">unnamed6</plasmid>
    </source>
</reference>
<gene>
    <name evidence="3" type="ORF">ABM479_35930</name>
</gene>
<sequence>MTRKIHRRRRLDPAMSVAIQLMAVASFLVNLFPAAAAADPLPEPPRPEPVREPRQEPEPRSYKSAPSWPKIMSDLARPVARSMATAELYARLPVEVRPWLDEVVKAEDWAVLRPYARSGATDDTAAAGVLAAFRRWKADKAAEAKEALEATAEGGKAGAGAKPGGDDDDKGVKP</sequence>
<feature type="chain" id="PRO_5043941489" evidence="2">
    <location>
        <begin position="39"/>
        <end position="174"/>
    </location>
</feature>
<evidence type="ECO:0000313" key="3">
    <source>
        <dbReference type="EMBL" id="XBT98176.1"/>
    </source>
</evidence>
<feature type="signal peptide" evidence="2">
    <location>
        <begin position="1"/>
        <end position="38"/>
    </location>
</feature>
<accession>A0AAU7S6Y3</accession>
<feature type="region of interest" description="Disordered" evidence="1">
    <location>
        <begin position="142"/>
        <end position="174"/>
    </location>
</feature>
<keyword evidence="2" id="KW-0732">Signal</keyword>
<protein>
    <submittedName>
        <fullName evidence="3">Uncharacterized protein</fullName>
    </submittedName>
</protein>
<feature type="compositionally biased region" description="Basic and acidic residues" evidence="1">
    <location>
        <begin position="45"/>
        <end position="61"/>
    </location>
</feature>
<evidence type="ECO:0000256" key="2">
    <source>
        <dbReference type="SAM" id="SignalP"/>
    </source>
</evidence>
<proteinExistence type="predicted"/>
<keyword evidence="3" id="KW-0614">Plasmid</keyword>
<organism evidence="3">
    <name type="scientific">Rhizobium sp. ZPR3</name>
    <dbReference type="NCBI Taxonomy" id="3158967"/>
    <lineage>
        <taxon>Bacteria</taxon>
        <taxon>Pseudomonadati</taxon>
        <taxon>Pseudomonadota</taxon>
        <taxon>Alphaproteobacteria</taxon>
        <taxon>Hyphomicrobiales</taxon>
        <taxon>Rhizobiaceae</taxon>
        <taxon>Rhizobium/Agrobacterium group</taxon>
        <taxon>Rhizobium</taxon>
    </lineage>
</organism>
<name>A0AAU7S6Y3_9HYPH</name>
<dbReference type="AlphaFoldDB" id="A0AAU7S6Y3"/>
<dbReference type="RefSeq" id="WP_349963497.1">
    <property type="nucleotide sequence ID" value="NZ_CP157966.1"/>
</dbReference>